<feature type="region of interest" description="Disordered" evidence="1">
    <location>
        <begin position="1"/>
        <end position="31"/>
    </location>
</feature>
<accession>A0A074WU90</accession>
<dbReference type="GeneID" id="25413024"/>
<feature type="compositionally biased region" description="Polar residues" evidence="1">
    <location>
        <begin position="153"/>
        <end position="162"/>
    </location>
</feature>
<dbReference type="HOGENOM" id="CLU_400597_0_0_1"/>
<gene>
    <name evidence="2" type="ORF">M436DRAFT_60590</name>
</gene>
<dbReference type="RefSeq" id="XP_013431036.1">
    <property type="nucleotide sequence ID" value="XM_013575582.1"/>
</dbReference>
<name>A0A074WU90_9PEZI</name>
<feature type="region of interest" description="Disordered" evidence="1">
    <location>
        <begin position="136"/>
        <end position="173"/>
    </location>
</feature>
<dbReference type="STRING" id="1043004.A0A074WU90"/>
<keyword evidence="3" id="KW-1185">Reference proteome</keyword>
<reference evidence="2 3" key="1">
    <citation type="journal article" date="2014" name="BMC Genomics">
        <title>Genome sequencing of four Aureobasidium pullulans varieties: biotechnological potential, stress tolerance, and description of new species.</title>
        <authorList>
            <person name="Gostin Ar C."/>
            <person name="Ohm R.A."/>
            <person name="Kogej T."/>
            <person name="Sonjak S."/>
            <person name="Turk M."/>
            <person name="Zajc J."/>
            <person name="Zalar P."/>
            <person name="Grube M."/>
            <person name="Sun H."/>
            <person name="Han J."/>
            <person name="Sharma A."/>
            <person name="Chiniquy J."/>
            <person name="Ngan C.Y."/>
            <person name="Lipzen A."/>
            <person name="Barry K."/>
            <person name="Grigoriev I.V."/>
            <person name="Gunde-Cimerman N."/>
        </authorList>
    </citation>
    <scope>NUCLEOTIDE SEQUENCE [LARGE SCALE GENOMIC DNA]</scope>
    <source>
        <strain evidence="2 3">CBS 147.97</strain>
    </source>
</reference>
<proteinExistence type="predicted"/>
<dbReference type="Proteomes" id="UP000027730">
    <property type="component" value="Unassembled WGS sequence"/>
</dbReference>
<dbReference type="EMBL" id="KL584703">
    <property type="protein sequence ID" value="KEQ76775.1"/>
    <property type="molecule type" value="Genomic_DNA"/>
</dbReference>
<dbReference type="OrthoDB" id="3933026at2759"/>
<protein>
    <submittedName>
        <fullName evidence="2">Uncharacterized protein</fullName>
    </submittedName>
</protein>
<evidence type="ECO:0000313" key="3">
    <source>
        <dbReference type="Proteomes" id="UP000027730"/>
    </source>
</evidence>
<dbReference type="AlphaFoldDB" id="A0A074WU90"/>
<organism evidence="2 3">
    <name type="scientific">Aureobasidium namibiae CBS 147.97</name>
    <dbReference type="NCBI Taxonomy" id="1043004"/>
    <lineage>
        <taxon>Eukaryota</taxon>
        <taxon>Fungi</taxon>
        <taxon>Dikarya</taxon>
        <taxon>Ascomycota</taxon>
        <taxon>Pezizomycotina</taxon>
        <taxon>Dothideomycetes</taxon>
        <taxon>Dothideomycetidae</taxon>
        <taxon>Dothideales</taxon>
        <taxon>Saccotheciaceae</taxon>
        <taxon>Aureobasidium</taxon>
    </lineage>
</organism>
<feature type="compositionally biased region" description="Low complexity" evidence="1">
    <location>
        <begin position="16"/>
        <end position="28"/>
    </location>
</feature>
<feature type="region of interest" description="Disordered" evidence="1">
    <location>
        <begin position="353"/>
        <end position="377"/>
    </location>
</feature>
<sequence>MSEELLSEFPLITNMSSESQPDSESSSEGLHFSKFPPLETIQPYSHSKYLPYCQISTSQKYFGLQAFTRNLSTNTTKHFALQRSLQLFPLHHKALPRVKTVPNHARNYKHTYNHPSATRSSGFSHPKYFVVAPTTMTSSAQGTSGGRKRRKPNQLSNQTTSEHPGDPANPASFANFFENENKTAAYLGFSHTSDLRRIAVSFPVLRAYIKFEPISSNARSHDSLALLADGVDQYTNVEEPEQKWPLVAGDRSERHNKACRIAAVLVDLKNGLEGLCDPLLSDRNQELQDAAHKDFSKAYPGMSIVNIQHVPTLLSKGQLGPLESESAVEPFNRCYGLLKYFQHQLKAGKNHKNLRDKHGLSRGSPVKSESIPSWMRPKVPGAETIPVNPAVSIADKLSKKSFVALWHKKFDDDELEAALAEKDNEGVDRPDSRQILSTDPRVYTTSMAFRDQLRRQFRCAQLKTTIFKCRLEYKVEDDTHNADVLQGDWHQIKELLNDDKNTECIFKLGFAPLADGEDFSYETDEHPNMEGFLTLQDDAEGGKDMVLDQVALQQRAAALSQQAGSSNEVLPQNPNQEALMKFVDASMTPGKGPHDIGSAPDPSLRFAGNRDLLLKHFDGKDVDDPEQLRLWQQTVLDDIANAVPSTSKTDQPKRGTISKDAEKSLQDAAFFGMIAAEARERRDDGET</sequence>
<evidence type="ECO:0000313" key="2">
    <source>
        <dbReference type="EMBL" id="KEQ76775.1"/>
    </source>
</evidence>
<evidence type="ECO:0000256" key="1">
    <source>
        <dbReference type="SAM" id="MobiDB-lite"/>
    </source>
</evidence>